<name>A0A8J2U0Y2_9MICO</name>
<dbReference type="GO" id="GO:0008171">
    <property type="term" value="F:O-methyltransferase activity"/>
    <property type="evidence" value="ECO:0007669"/>
    <property type="project" value="InterPro"/>
</dbReference>
<dbReference type="InterPro" id="IPR002935">
    <property type="entry name" value="SAM_O-MeTrfase"/>
</dbReference>
<dbReference type="Proteomes" id="UP000616114">
    <property type="component" value="Unassembled WGS sequence"/>
</dbReference>
<dbReference type="Gene3D" id="3.40.50.150">
    <property type="entry name" value="Vaccinia Virus protein VP39"/>
    <property type="match status" value="1"/>
</dbReference>
<dbReference type="RefSeq" id="WP_188551916.1">
    <property type="nucleotide sequence ID" value="NZ_BMFY01000019.1"/>
</dbReference>
<keyword evidence="3" id="KW-0949">S-adenosyl-L-methionine</keyword>
<dbReference type="CDD" id="cd02440">
    <property type="entry name" value="AdoMet_MTases"/>
    <property type="match status" value="1"/>
</dbReference>
<evidence type="ECO:0000256" key="1">
    <source>
        <dbReference type="ARBA" id="ARBA00022603"/>
    </source>
</evidence>
<evidence type="ECO:0008006" key="6">
    <source>
        <dbReference type="Google" id="ProtNLM"/>
    </source>
</evidence>
<organism evidence="4 5">
    <name type="scientific">Sediminivirga luteola</name>
    <dbReference type="NCBI Taxonomy" id="1774748"/>
    <lineage>
        <taxon>Bacteria</taxon>
        <taxon>Bacillati</taxon>
        <taxon>Actinomycetota</taxon>
        <taxon>Actinomycetes</taxon>
        <taxon>Micrococcales</taxon>
        <taxon>Brevibacteriaceae</taxon>
        <taxon>Sediminivirga</taxon>
    </lineage>
</organism>
<protein>
    <recommendedName>
        <fullName evidence="6">O-methyltransferase YrrM</fullName>
    </recommendedName>
</protein>
<evidence type="ECO:0000313" key="5">
    <source>
        <dbReference type="Proteomes" id="UP000616114"/>
    </source>
</evidence>
<dbReference type="PANTHER" id="PTHR43167">
    <property type="entry name" value="PUTATIVE (AFU_ORTHOLOGUE AFUA_6G01830)-RELATED"/>
    <property type="match status" value="1"/>
</dbReference>
<proteinExistence type="predicted"/>
<dbReference type="InterPro" id="IPR029063">
    <property type="entry name" value="SAM-dependent_MTases_sf"/>
</dbReference>
<dbReference type="Pfam" id="PF13578">
    <property type="entry name" value="Methyltransf_24"/>
    <property type="match status" value="1"/>
</dbReference>
<accession>A0A8J2U0Y2</accession>
<dbReference type="SUPFAM" id="SSF53335">
    <property type="entry name" value="S-adenosyl-L-methionine-dependent methyltransferases"/>
    <property type="match status" value="1"/>
</dbReference>
<evidence type="ECO:0000256" key="2">
    <source>
        <dbReference type="ARBA" id="ARBA00022679"/>
    </source>
</evidence>
<dbReference type="PROSITE" id="PS51682">
    <property type="entry name" value="SAM_OMT_I"/>
    <property type="match status" value="1"/>
</dbReference>
<keyword evidence="5" id="KW-1185">Reference proteome</keyword>
<evidence type="ECO:0000313" key="4">
    <source>
        <dbReference type="EMBL" id="GGA26865.1"/>
    </source>
</evidence>
<dbReference type="GO" id="GO:0032259">
    <property type="term" value="P:methylation"/>
    <property type="evidence" value="ECO:0007669"/>
    <property type="project" value="UniProtKB-KW"/>
</dbReference>
<evidence type="ECO:0000256" key="3">
    <source>
        <dbReference type="ARBA" id="ARBA00022691"/>
    </source>
</evidence>
<reference evidence="4" key="2">
    <citation type="submission" date="2020-09" db="EMBL/GenBank/DDBJ databases">
        <authorList>
            <person name="Sun Q."/>
            <person name="Zhou Y."/>
        </authorList>
    </citation>
    <scope>NUCLEOTIDE SEQUENCE</scope>
    <source>
        <strain evidence="4">CGMCC 1.12785</strain>
    </source>
</reference>
<dbReference type="AlphaFoldDB" id="A0A8J2U0Y2"/>
<dbReference type="PANTHER" id="PTHR43167:SF1">
    <property type="entry name" value="PUTATIVE (AFU_ORTHOLOGUE AFUA_6G01830)-RELATED"/>
    <property type="match status" value="1"/>
</dbReference>
<dbReference type="EMBL" id="BMFY01000019">
    <property type="protein sequence ID" value="GGA26865.1"/>
    <property type="molecule type" value="Genomic_DNA"/>
</dbReference>
<reference evidence="4" key="1">
    <citation type="journal article" date="2014" name="Int. J. Syst. Evol. Microbiol.">
        <title>Complete genome sequence of Corynebacterium casei LMG S-19264T (=DSM 44701T), isolated from a smear-ripened cheese.</title>
        <authorList>
            <consortium name="US DOE Joint Genome Institute (JGI-PGF)"/>
            <person name="Walter F."/>
            <person name="Albersmeier A."/>
            <person name="Kalinowski J."/>
            <person name="Ruckert C."/>
        </authorList>
    </citation>
    <scope>NUCLEOTIDE SEQUENCE</scope>
    <source>
        <strain evidence="4">CGMCC 1.12785</strain>
    </source>
</reference>
<comment type="caution">
    <text evidence="4">The sequence shown here is derived from an EMBL/GenBank/DDBJ whole genome shotgun (WGS) entry which is preliminary data.</text>
</comment>
<keyword evidence="2" id="KW-0808">Transferase</keyword>
<gene>
    <name evidence="4" type="ORF">GCM10011333_32110</name>
</gene>
<sequence length="212" mass="23226">MADGPFTSAMITDPAVLEVMTELYERERVIDWSSYDHSPDPFDHTATGFSIAPQQGDQLYLLARHGRARTVVEFATSLGFSTLFLAAAVRDNGGGTVYTAELVPEKAAQAQRNLERAGLGEYVRVLVGDARETLADVPEEIDLVLIDGWVPDVSLDVLRLLEPKLRSGAVVFNDNQEPGYLAHVRDAANGYRSMALLSDSGYKPRSEVSVRL</sequence>
<keyword evidence="1" id="KW-0489">Methyltransferase</keyword>